<dbReference type="InterPro" id="IPR001633">
    <property type="entry name" value="EAL_dom"/>
</dbReference>
<dbReference type="Pfam" id="PF01590">
    <property type="entry name" value="GAF"/>
    <property type="match status" value="1"/>
</dbReference>
<dbReference type="Proteomes" id="UP000283975">
    <property type="component" value="Unassembled WGS sequence"/>
</dbReference>
<dbReference type="InterPro" id="IPR029016">
    <property type="entry name" value="GAF-like_dom_sf"/>
</dbReference>
<feature type="domain" description="GGDEF" evidence="2">
    <location>
        <begin position="339"/>
        <end position="469"/>
    </location>
</feature>
<dbReference type="Pfam" id="PF00990">
    <property type="entry name" value="GGDEF"/>
    <property type="match status" value="2"/>
</dbReference>
<dbReference type="SUPFAM" id="SSF141868">
    <property type="entry name" value="EAL domain-like"/>
    <property type="match status" value="1"/>
</dbReference>
<feature type="domain" description="GGDEF" evidence="2">
    <location>
        <begin position="811"/>
        <end position="941"/>
    </location>
</feature>
<dbReference type="InterPro" id="IPR035919">
    <property type="entry name" value="EAL_sf"/>
</dbReference>
<dbReference type="InterPro" id="IPR043128">
    <property type="entry name" value="Rev_trsase/Diguanyl_cyclase"/>
</dbReference>
<dbReference type="PANTHER" id="PTHR33121:SF79">
    <property type="entry name" value="CYCLIC DI-GMP PHOSPHODIESTERASE PDED-RELATED"/>
    <property type="match status" value="1"/>
</dbReference>
<feature type="domain" description="EAL" evidence="1">
    <location>
        <begin position="950"/>
        <end position="1204"/>
    </location>
</feature>
<dbReference type="AlphaFoldDB" id="A0A414AUM0"/>
<dbReference type="Gene3D" id="3.30.70.270">
    <property type="match status" value="2"/>
</dbReference>
<dbReference type="InterPro" id="IPR050706">
    <property type="entry name" value="Cyclic-di-GMP_PDE-like"/>
</dbReference>
<evidence type="ECO:0000259" key="1">
    <source>
        <dbReference type="PROSITE" id="PS50883"/>
    </source>
</evidence>
<dbReference type="Pfam" id="PF00563">
    <property type="entry name" value="EAL"/>
    <property type="match status" value="1"/>
</dbReference>
<protein>
    <submittedName>
        <fullName evidence="3">EAL domain-containing protein</fullName>
    </submittedName>
</protein>
<dbReference type="PANTHER" id="PTHR33121">
    <property type="entry name" value="CYCLIC DI-GMP PHOSPHODIESTERASE PDEF"/>
    <property type="match status" value="1"/>
</dbReference>
<dbReference type="PROSITE" id="PS50883">
    <property type="entry name" value="EAL"/>
    <property type="match status" value="1"/>
</dbReference>
<dbReference type="SUPFAM" id="SSF55781">
    <property type="entry name" value="GAF domain-like"/>
    <property type="match status" value="1"/>
</dbReference>
<organism evidence="3 4">
    <name type="scientific">Enterocloster bolteae</name>
    <dbReference type="NCBI Taxonomy" id="208479"/>
    <lineage>
        <taxon>Bacteria</taxon>
        <taxon>Bacillati</taxon>
        <taxon>Bacillota</taxon>
        <taxon>Clostridia</taxon>
        <taxon>Lachnospirales</taxon>
        <taxon>Lachnospiraceae</taxon>
        <taxon>Enterocloster</taxon>
    </lineage>
</organism>
<dbReference type="CDD" id="cd01948">
    <property type="entry name" value="EAL"/>
    <property type="match status" value="1"/>
</dbReference>
<dbReference type="SMART" id="SM00052">
    <property type="entry name" value="EAL"/>
    <property type="match status" value="1"/>
</dbReference>
<dbReference type="SMART" id="SM00065">
    <property type="entry name" value="GAF"/>
    <property type="match status" value="1"/>
</dbReference>
<dbReference type="InterPro" id="IPR029787">
    <property type="entry name" value="Nucleotide_cyclase"/>
</dbReference>
<name>A0A414AUM0_9FIRM</name>
<proteinExistence type="predicted"/>
<dbReference type="CDD" id="cd01949">
    <property type="entry name" value="GGDEF"/>
    <property type="match status" value="1"/>
</dbReference>
<dbReference type="Gene3D" id="3.20.20.450">
    <property type="entry name" value="EAL domain"/>
    <property type="match status" value="1"/>
</dbReference>
<comment type="caution">
    <text evidence="3">The sequence shown here is derived from an EMBL/GenBank/DDBJ whole genome shotgun (WGS) entry which is preliminary data.</text>
</comment>
<dbReference type="NCBIfam" id="TIGR00254">
    <property type="entry name" value="GGDEF"/>
    <property type="match status" value="1"/>
</dbReference>
<dbReference type="EMBL" id="QSHZ01000015">
    <property type="protein sequence ID" value="RHC55306.1"/>
    <property type="molecule type" value="Genomic_DNA"/>
</dbReference>
<dbReference type="SMART" id="SM00267">
    <property type="entry name" value="GGDEF"/>
    <property type="match status" value="1"/>
</dbReference>
<reference evidence="3 4" key="1">
    <citation type="submission" date="2018-08" db="EMBL/GenBank/DDBJ databases">
        <title>A genome reference for cultivated species of the human gut microbiota.</title>
        <authorList>
            <person name="Zou Y."/>
            <person name="Xue W."/>
            <person name="Luo G."/>
        </authorList>
    </citation>
    <scope>NUCLEOTIDE SEQUENCE [LARGE SCALE GENOMIC DNA]</scope>
    <source>
        <strain evidence="3 4">AM35-14</strain>
    </source>
</reference>
<evidence type="ECO:0000313" key="3">
    <source>
        <dbReference type="EMBL" id="RHC55306.1"/>
    </source>
</evidence>
<dbReference type="GO" id="GO:0071111">
    <property type="term" value="F:cyclic-guanylate-specific phosphodiesterase activity"/>
    <property type="evidence" value="ECO:0007669"/>
    <property type="project" value="InterPro"/>
</dbReference>
<evidence type="ECO:0000313" key="4">
    <source>
        <dbReference type="Proteomes" id="UP000283975"/>
    </source>
</evidence>
<dbReference type="PROSITE" id="PS50887">
    <property type="entry name" value="GGDEF"/>
    <property type="match status" value="2"/>
</dbReference>
<gene>
    <name evidence="3" type="ORF">DW839_15440</name>
</gene>
<dbReference type="InterPro" id="IPR003018">
    <property type="entry name" value="GAF"/>
</dbReference>
<sequence>MILNQRRGNNMADFIEELDGMNELIYIADIDTYELLYMNTCGLKQFGLKSRQEISGRKCYEVLQGIDSPCSFCTNSKLSRDEYYEWQTQNPVTKHQYLLKDKLITYEGRNVRMEIAMDISKFLSQEHQIKVLFENEQIAMECARALQDTRDDRQAIEQALELLGKKLKGDRTYIFEIHDLLMDNIYEWCAPAIKAQKEELQGIPQEVCHHWIEAFEQRKPYIISNLEEHAEIEPAEYERLKPQGIHSLITVPLFDQDQLFGFIGIDNPPYENGSNIIEIFQILAYFIQAVLIRMRTNEKLRKKTYMDELTGSKNQNAYLHEVEILNAQLQFDKQNAENVGMGAVFVDANGLKEINDTVGHEAGDKLLIHIAQKIMQFFPAKHVYRTGGDEFVVLSNHVEENAFLQEAVKLRDSLREFEAGQGDKAAVGVCWSRDAVYVEEIVNKAESEMYESKKQYYKKGCRKVRSFSEDYDLLDTYTTLSFKDSDVILEATKLLHLIVERWNEEQLRMMLDDDFILFEEEYQKVFRGREAITFLKKQQEGNDGQKLRDMQFFRKRIVKGVSILSCYGQLDVKNKEGKTCSIPVDATLMLVQKNGRIKCLYMHSTNIGRHKEYEEYFQRNANTAYSNLMAEFADGTNSLIKPDDALNSCSLLMNAFELLLQKYSNVYFVNINADFYITLRSENKFQPLVGSSGSFTCINVNYAEQYMDEINKIKYHNFTSRKNLLDNLEEGNRFISMTFFVDKDSDKKGREVEVDIWLGDLSGEASCIFAFKNITEHPNSIEFIETDNLTGLASYEKFRKNGQDLIDQKLGRFAIVSIDFQNFKYINEVTGYKTGDKILKNFAANLMNMQGLHTRVTADHFLTMLAYDQDSNYVIENVSRNVEQFTMSRSVQSEDIKVVLRTGIYFVEENCTNIDTAIDNANITRQSIGQTFSNEIAVYNEAFVRQKSLQSKILARMEPSLENGDFQVWMQPKIDLKTGELCGAEALSRWMNNGTVCFYPDEFIPIFENNGFITSLDLYVLETVCKNIAQWKELGWDDMARISINLSVMDIMRDGVVDSIKRIVNRYHVDYKLLEFELTETGYFQNFNTAAYVMKELQDLGFFTSVDDFGSGYSVMNMLVNMSANTIKIDRAFMLNSIKTKAGCTLLERIIGIVHELGYSVLCEGIETQEQLDLLRKMGCDEGQGYLFAKPMPMNEYFNTYKNR</sequence>
<dbReference type="InterPro" id="IPR000160">
    <property type="entry name" value="GGDEF_dom"/>
</dbReference>
<dbReference type="Gene3D" id="3.30.450.40">
    <property type="match status" value="1"/>
</dbReference>
<accession>A0A414AUM0</accession>
<dbReference type="SUPFAM" id="SSF55073">
    <property type="entry name" value="Nucleotide cyclase"/>
    <property type="match status" value="2"/>
</dbReference>
<evidence type="ECO:0000259" key="2">
    <source>
        <dbReference type="PROSITE" id="PS50887"/>
    </source>
</evidence>